<feature type="domain" description="ABC transporter" evidence="11">
    <location>
        <begin position="377"/>
        <end position="612"/>
    </location>
</feature>
<gene>
    <name evidence="13" type="ORF">SaccyDRAFT_2001</name>
</gene>
<proteinExistence type="inferred from homology"/>
<keyword evidence="2" id="KW-0813">Transport</keyword>
<dbReference type="InterPro" id="IPR039421">
    <property type="entry name" value="Type_1_exporter"/>
</dbReference>
<dbReference type="SMART" id="SM00382">
    <property type="entry name" value="AAA"/>
    <property type="match status" value="1"/>
</dbReference>
<feature type="transmembrane region" description="Helical" evidence="10">
    <location>
        <begin position="166"/>
        <end position="193"/>
    </location>
</feature>
<evidence type="ECO:0000256" key="10">
    <source>
        <dbReference type="SAM" id="Phobius"/>
    </source>
</evidence>
<keyword evidence="6" id="KW-0067">ATP-binding</keyword>
<dbReference type="GO" id="GO:0015421">
    <property type="term" value="F:ABC-type oligopeptide transporter activity"/>
    <property type="evidence" value="ECO:0007669"/>
    <property type="project" value="TreeGrafter"/>
</dbReference>
<keyword evidence="7 10" id="KW-1133">Transmembrane helix</keyword>
<organism evidence="13 14">
    <name type="scientific">Saccharomonospora cyanea NA-134</name>
    <dbReference type="NCBI Taxonomy" id="882082"/>
    <lineage>
        <taxon>Bacteria</taxon>
        <taxon>Bacillati</taxon>
        <taxon>Actinomycetota</taxon>
        <taxon>Actinomycetes</taxon>
        <taxon>Pseudonocardiales</taxon>
        <taxon>Pseudonocardiaceae</taxon>
        <taxon>Saccharomonospora</taxon>
    </lineage>
</organism>
<evidence type="ECO:0000256" key="8">
    <source>
        <dbReference type="ARBA" id="ARBA00023136"/>
    </source>
</evidence>
<feature type="transmembrane region" description="Helical" evidence="10">
    <location>
        <begin position="265"/>
        <end position="290"/>
    </location>
</feature>
<reference evidence="13 14" key="1">
    <citation type="submission" date="2011-11" db="EMBL/GenBank/DDBJ databases">
        <title>The Noncontiguous Finished sequence of Saccharomonospora cyanea NA-134.</title>
        <authorList>
            <consortium name="US DOE Joint Genome Institute"/>
            <person name="Lucas S."/>
            <person name="Han J."/>
            <person name="Lapidus A."/>
            <person name="Cheng J.-F."/>
            <person name="Goodwin L."/>
            <person name="Pitluck S."/>
            <person name="Peters L."/>
            <person name="Ovchinnikova G."/>
            <person name="Lu M."/>
            <person name="Detter J.C."/>
            <person name="Han C."/>
            <person name="Tapia R."/>
            <person name="Land M."/>
            <person name="Hauser L."/>
            <person name="Kyrpides N."/>
            <person name="Ivanova N."/>
            <person name="Pagani I."/>
            <person name="Brambilla E.-M."/>
            <person name="Klenk H.-P."/>
            <person name="Woyke T."/>
        </authorList>
    </citation>
    <scope>NUCLEOTIDE SEQUENCE [LARGE SCALE GENOMIC DNA]</scope>
    <source>
        <strain evidence="13 14">NA-134</strain>
    </source>
</reference>
<dbReference type="HOGENOM" id="CLU_000604_84_9_11"/>
<dbReference type="Gene3D" id="1.20.1560.10">
    <property type="entry name" value="ABC transporter type 1, transmembrane domain"/>
    <property type="match status" value="1"/>
</dbReference>
<dbReference type="PROSITE" id="PS00211">
    <property type="entry name" value="ABC_TRANSPORTER_1"/>
    <property type="match status" value="1"/>
</dbReference>
<feature type="domain" description="ABC transmembrane type-1" evidence="12">
    <location>
        <begin position="41"/>
        <end position="325"/>
    </location>
</feature>
<dbReference type="PROSITE" id="PS50929">
    <property type="entry name" value="ABC_TM1F"/>
    <property type="match status" value="1"/>
</dbReference>
<dbReference type="PROSITE" id="PS50893">
    <property type="entry name" value="ABC_TRANSPORTER_2"/>
    <property type="match status" value="1"/>
</dbReference>
<keyword evidence="4 10" id="KW-0812">Transmembrane</keyword>
<dbReference type="Pfam" id="PF00664">
    <property type="entry name" value="ABC_membrane"/>
    <property type="match status" value="1"/>
</dbReference>
<evidence type="ECO:0000256" key="2">
    <source>
        <dbReference type="ARBA" id="ARBA00022448"/>
    </source>
</evidence>
<name>H5XKP1_9PSEU</name>
<evidence type="ECO:0000256" key="3">
    <source>
        <dbReference type="ARBA" id="ARBA00022475"/>
    </source>
</evidence>
<accession>H5XKP1</accession>
<comment type="similarity">
    <text evidence="9">Belongs to the ABC transporter superfamily. Lipid exporter (TC 3.A.1.106) family.</text>
</comment>
<dbReference type="SUPFAM" id="SSF90123">
    <property type="entry name" value="ABC transporter transmembrane region"/>
    <property type="match status" value="1"/>
</dbReference>
<evidence type="ECO:0000259" key="11">
    <source>
        <dbReference type="PROSITE" id="PS50893"/>
    </source>
</evidence>
<comment type="subcellular location">
    <subcellularLocation>
        <location evidence="1">Cell membrane</location>
        <topology evidence="1">Multi-pass membrane protein</topology>
    </subcellularLocation>
</comment>
<feature type="transmembrane region" description="Helical" evidence="10">
    <location>
        <begin position="73"/>
        <end position="94"/>
    </location>
</feature>
<evidence type="ECO:0000256" key="4">
    <source>
        <dbReference type="ARBA" id="ARBA00022692"/>
    </source>
</evidence>
<protein>
    <submittedName>
        <fullName evidence="13">ABC-type multidrug transport system, ATPase and permease component</fullName>
    </submittedName>
</protein>
<dbReference type="InterPro" id="IPR036640">
    <property type="entry name" value="ABC1_TM_sf"/>
</dbReference>
<sequence length="622" mass="67191">MDNTWSLLRGAMNSADAPKGLRRGTVRRVASFARPHWRRLLVFLALTVLSAVLAVTTPLLAGRVVDTIVGGRAVSTVVWLAVAIAAIAVADAALGLAERWQSAHIGEGLILDLRRAVFEHVQRMPVAFFMRSRTGALVSRLNNDVIGAQRTFTATLSGLVTNVIQLVLSLAVMVTLSWQVTLFALVLLPIFVLPARRIGRRMADLQHESAELNASMTTQMTERFSAAGATLVKLFGRPKVEAEEFGERAGRVRDIGVRTAMLTRWFMTSLTLVSALAQALVYGLGGWLALTGRLDAGTVVALALLLTRLYTPLTALANVRVDVMTALVSFERVFEVLDLKPMITEKPDPTPLPSGGVSVEFDDVRFAYPSAEGYSLASLEDVSTLDTRGGEQVLHGVSFRAEAGQMVALVGASGAGKSTIASLVARLYDVDSGAVRLAGVDVRDLSFESLRRTVGFVTQDGHLFHETIRANLAYARPEASDDEIWDALRRARLEELVRSLPDGLDTVVGERGYRLSGGERQRLTIARLLLARPRVVVLDEATAHLDSQSEAAVGEALADALTGRTALVIAHRLSTVRAADAILVVEDGRIVERGTHQELLALGGRYAELHNTQFATDERSAA</sequence>
<keyword evidence="14" id="KW-1185">Reference proteome</keyword>
<dbReference type="InterPro" id="IPR003593">
    <property type="entry name" value="AAA+_ATPase"/>
</dbReference>
<dbReference type="GO" id="GO:0005886">
    <property type="term" value="C:plasma membrane"/>
    <property type="evidence" value="ECO:0007669"/>
    <property type="project" value="UniProtKB-SubCell"/>
</dbReference>
<dbReference type="Pfam" id="PF00005">
    <property type="entry name" value="ABC_tran"/>
    <property type="match status" value="1"/>
</dbReference>
<dbReference type="Proteomes" id="UP000002791">
    <property type="component" value="Chromosome"/>
</dbReference>
<dbReference type="Gene3D" id="3.40.50.300">
    <property type="entry name" value="P-loop containing nucleotide triphosphate hydrolases"/>
    <property type="match status" value="1"/>
</dbReference>
<feature type="transmembrane region" description="Helical" evidence="10">
    <location>
        <begin position="40"/>
        <end position="61"/>
    </location>
</feature>
<dbReference type="InterPro" id="IPR011527">
    <property type="entry name" value="ABC1_TM_dom"/>
</dbReference>
<dbReference type="RefSeq" id="WP_005455799.1">
    <property type="nucleotide sequence ID" value="NZ_CM001440.1"/>
</dbReference>
<dbReference type="PANTHER" id="PTHR43394:SF1">
    <property type="entry name" value="ATP-BINDING CASSETTE SUB-FAMILY B MEMBER 10, MITOCHONDRIAL"/>
    <property type="match status" value="1"/>
</dbReference>
<dbReference type="eggNOG" id="COG1132">
    <property type="taxonomic scope" value="Bacteria"/>
</dbReference>
<dbReference type="GO" id="GO:0016887">
    <property type="term" value="F:ATP hydrolysis activity"/>
    <property type="evidence" value="ECO:0007669"/>
    <property type="project" value="InterPro"/>
</dbReference>
<dbReference type="EMBL" id="CM001440">
    <property type="protein sequence ID" value="EHR60895.1"/>
    <property type="molecule type" value="Genomic_DNA"/>
</dbReference>
<evidence type="ECO:0000256" key="1">
    <source>
        <dbReference type="ARBA" id="ARBA00004651"/>
    </source>
</evidence>
<dbReference type="SUPFAM" id="SSF52540">
    <property type="entry name" value="P-loop containing nucleoside triphosphate hydrolases"/>
    <property type="match status" value="1"/>
</dbReference>
<dbReference type="InterPro" id="IPR027417">
    <property type="entry name" value="P-loop_NTPase"/>
</dbReference>
<keyword evidence="8 10" id="KW-0472">Membrane</keyword>
<evidence type="ECO:0000256" key="5">
    <source>
        <dbReference type="ARBA" id="ARBA00022741"/>
    </source>
</evidence>
<evidence type="ECO:0000259" key="12">
    <source>
        <dbReference type="PROSITE" id="PS50929"/>
    </source>
</evidence>
<dbReference type="AlphaFoldDB" id="H5XKP1"/>
<evidence type="ECO:0000313" key="13">
    <source>
        <dbReference type="EMBL" id="EHR60895.1"/>
    </source>
</evidence>
<evidence type="ECO:0000256" key="9">
    <source>
        <dbReference type="ARBA" id="ARBA00061644"/>
    </source>
</evidence>
<dbReference type="CDD" id="cd18550">
    <property type="entry name" value="ABC_6TM_exporter_like"/>
    <property type="match status" value="1"/>
</dbReference>
<evidence type="ECO:0000313" key="14">
    <source>
        <dbReference type="Proteomes" id="UP000002791"/>
    </source>
</evidence>
<dbReference type="GO" id="GO:0005524">
    <property type="term" value="F:ATP binding"/>
    <property type="evidence" value="ECO:0007669"/>
    <property type="project" value="UniProtKB-KW"/>
</dbReference>
<evidence type="ECO:0000256" key="6">
    <source>
        <dbReference type="ARBA" id="ARBA00022840"/>
    </source>
</evidence>
<dbReference type="InterPro" id="IPR003439">
    <property type="entry name" value="ABC_transporter-like_ATP-bd"/>
</dbReference>
<keyword evidence="3" id="KW-1003">Cell membrane</keyword>
<keyword evidence="5" id="KW-0547">Nucleotide-binding</keyword>
<dbReference type="FunFam" id="3.40.50.300:FF:000299">
    <property type="entry name" value="ABC transporter ATP-binding protein/permease"/>
    <property type="match status" value="1"/>
</dbReference>
<dbReference type="OrthoDB" id="9806127at2"/>
<dbReference type="InterPro" id="IPR017871">
    <property type="entry name" value="ABC_transporter-like_CS"/>
</dbReference>
<evidence type="ECO:0000256" key="7">
    <source>
        <dbReference type="ARBA" id="ARBA00022989"/>
    </source>
</evidence>
<dbReference type="PANTHER" id="PTHR43394">
    <property type="entry name" value="ATP-DEPENDENT PERMEASE MDL1, MITOCHONDRIAL"/>
    <property type="match status" value="1"/>
</dbReference>
<dbReference type="STRING" id="882082.SaccyDRAFT_2001"/>